<proteinExistence type="predicted"/>
<protein>
    <submittedName>
        <fullName evidence="1">Uncharacterized protein</fullName>
    </submittedName>
</protein>
<comment type="caution">
    <text evidence="1">The sequence shown here is derived from an EMBL/GenBank/DDBJ whole genome shotgun (WGS) entry which is preliminary data.</text>
</comment>
<keyword evidence="2" id="KW-1185">Reference proteome</keyword>
<evidence type="ECO:0000313" key="1">
    <source>
        <dbReference type="EMBL" id="TWT71507.1"/>
    </source>
</evidence>
<name>A0A5C5Y757_9PLAN</name>
<sequence length="525" mass="59530">MAFYPVSDQLPAVSPDGRFVHRTTEGRIRDAALDPLSVSLEELLDAWTCFYRGQFAEAIRKAVTAVEVCISDLLASLPAFRQNRSDEEVEQHLVKMKFNDQLSFYLRATKRKLPGPLTHISPEVNRVRLDEELEHARERRHKIVHESEKVDYEHDGPLLRIMETMSWLHGWLREDDGRSDPTSSRQYAANKAMRDVFPLEPLINRDGIQIIKPRDGGHKLVNQIHVEQLQRASSLGDLDIEFCVAWMFQKLEHPIADARYAPSNTSSRERYWISDFTSLRPVFILDLKGCLEIQDIESVACRFAVLKIREPKAERPIVVVNHLRSIEHKQRVAVPCAGGEVRSLVEDLEFTVISLTDWVAVASLLSQDSSRDFGALRTLRSIGLVSDISDQLEPVGYVRRILPGIEVVSIVLETGFLNVGDEVCIRSGEDCFSATIESQEINRQPFNTAYAKCVLGVKLDTGVHAVKQEAIVYRVHRPLLPFDRRVEPTFQLKKRDYRDFLRMMSSGPVSVVGHGVYGGEHDLGG</sequence>
<organism evidence="1 2">
    <name type="scientific">Crateriforma conspicua</name>
    <dbReference type="NCBI Taxonomy" id="2527996"/>
    <lineage>
        <taxon>Bacteria</taxon>
        <taxon>Pseudomonadati</taxon>
        <taxon>Planctomycetota</taxon>
        <taxon>Planctomycetia</taxon>
        <taxon>Planctomycetales</taxon>
        <taxon>Planctomycetaceae</taxon>
        <taxon>Crateriforma</taxon>
    </lineage>
</organism>
<reference evidence="1 2" key="1">
    <citation type="submission" date="2019-02" db="EMBL/GenBank/DDBJ databases">
        <title>Deep-cultivation of Planctomycetes and their phenomic and genomic characterization uncovers novel biology.</title>
        <authorList>
            <person name="Wiegand S."/>
            <person name="Jogler M."/>
            <person name="Boedeker C."/>
            <person name="Pinto D."/>
            <person name="Vollmers J."/>
            <person name="Rivas-Marin E."/>
            <person name="Kohn T."/>
            <person name="Peeters S.H."/>
            <person name="Heuer A."/>
            <person name="Rast P."/>
            <person name="Oberbeckmann S."/>
            <person name="Bunk B."/>
            <person name="Jeske O."/>
            <person name="Meyerdierks A."/>
            <person name="Storesund J.E."/>
            <person name="Kallscheuer N."/>
            <person name="Luecker S."/>
            <person name="Lage O.M."/>
            <person name="Pohl T."/>
            <person name="Merkel B.J."/>
            <person name="Hornburger P."/>
            <person name="Mueller R.-W."/>
            <person name="Bruemmer F."/>
            <person name="Labrenz M."/>
            <person name="Spormann A.M."/>
            <person name="Op Den Camp H."/>
            <person name="Overmann J."/>
            <person name="Amann R."/>
            <person name="Jetten M.S.M."/>
            <person name="Mascher T."/>
            <person name="Medema M.H."/>
            <person name="Devos D.P."/>
            <person name="Kaster A.-K."/>
            <person name="Ovreas L."/>
            <person name="Rohde M."/>
            <person name="Galperin M.Y."/>
            <person name="Jogler C."/>
        </authorList>
    </citation>
    <scope>NUCLEOTIDE SEQUENCE [LARGE SCALE GENOMIC DNA]</scope>
    <source>
        <strain evidence="1 2">Pan14r</strain>
    </source>
</reference>
<dbReference type="Proteomes" id="UP000317238">
    <property type="component" value="Unassembled WGS sequence"/>
</dbReference>
<gene>
    <name evidence="1" type="ORF">Pan14r_38170</name>
</gene>
<dbReference type="EMBL" id="SJPL01000001">
    <property type="protein sequence ID" value="TWT71507.1"/>
    <property type="molecule type" value="Genomic_DNA"/>
</dbReference>
<evidence type="ECO:0000313" key="2">
    <source>
        <dbReference type="Proteomes" id="UP000317238"/>
    </source>
</evidence>
<accession>A0A5C5Y757</accession>
<dbReference type="OrthoDB" id="9848536at2"/>
<dbReference type="AlphaFoldDB" id="A0A5C5Y757"/>